<reference evidence="3" key="1">
    <citation type="submission" date="2022-11" db="UniProtKB">
        <authorList>
            <consortium name="WormBaseParasite"/>
        </authorList>
    </citation>
    <scope>IDENTIFICATION</scope>
</reference>
<dbReference type="GO" id="GO:0016887">
    <property type="term" value="F:ATP hydrolysis activity"/>
    <property type="evidence" value="ECO:0007669"/>
    <property type="project" value="InterPro"/>
</dbReference>
<dbReference type="AlphaFoldDB" id="A0A914D864"/>
<protein>
    <submittedName>
        <fullName evidence="3">ATPase AAA-type core domain-containing protein</fullName>
    </submittedName>
</protein>
<proteinExistence type="predicted"/>
<evidence type="ECO:0000259" key="1">
    <source>
        <dbReference type="Pfam" id="PF13304"/>
    </source>
</evidence>
<name>A0A914D864_9BILA</name>
<dbReference type="GO" id="GO:0005524">
    <property type="term" value="F:ATP binding"/>
    <property type="evidence" value="ECO:0007669"/>
    <property type="project" value="InterPro"/>
</dbReference>
<evidence type="ECO:0000313" key="2">
    <source>
        <dbReference type="Proteomes" id="UP000887540"/>
    </source>
</evidence>
<dbReference type="InterPro" id="IPR003959">
    <property type="entry name" value="ATPase_AAA_core"/>
</dbReference>
<dbReference type="WBParaSite" id="ACRNAN_scaffold20145.g24854.t1">
    <property type="protein sequence ID" value="ACRNAN_scaffold20145.g24854.t1"/>
    <property type="gene ID" value="ACRNAN_scaffold20145.g24854"/>
</dbReference>
<evidence type="ECO:0000313" key="3">
    <source>
        <dbReference type="WBParaSite" id="ACRNAN_scaffold20145.g24854.t1"/>
    </source>
</evidence>
<feature type="domain" description="ATPase AAA-type core" evidence="1">
    <location>
        <begin position="435"/>
        <end position="576"/>
    </location>
</feature>
<accession>A0A914D864</accession>
<dbReference type="InterPro" id="IPR027417">
    <property type="entry name" value="P-loop_NTPase"/>
</dbReference>
<dbReference type="PANTHER" id="PTHR43581">
    <property type="entry name" value="ATP/GTP PHOSPHATASE"/>
    <property type="match status" value="1"/>
</dbReference>
<organism evidence="2 3">
    <name type="scientific">Acrobeloides nanus</name>
    <dbReference type="NCBI Taxonomy" id="290746"/>
    <lineage>
        <taxon>Eukaryota</taxon>
        <taxon>Metazoa</taxon>
        <taxon>Ecdysozoa</taxon>
        <taxon>Nematoda</taxon>
        <taxon>Chromadorea</taxon>
        <taxon>Rhabditida</taxon>
        <taxon>Tylenchina</taxon>
        <taxon>Cephalobomorpha</taxon>
        <taxon>Cephaloboidea</taxon>
        <taxon>Cephalobidae</taxon>
        <taxon>Acrobeloides</taxon>
    </lineage>
</organism>
<dbReference type="Gene3D" id="3.40.50.300">
    <property type="entry name" value="P-loop containing nucleotide triphosphate hydrolases"/>
    <property type="match status" value="1"/>
</dbReference>
<keyword evidence="2" id="KW-1185">Reference proteome</keyword>
<dbReference type="Proteomes" id="UP000887540">
    <property type="component" value="Unplaced"/>
</dbReference>
<dbReference type="PANTHER" id="PTHR43581:SF2">
    <property type="entry name" value="EXCINUCLEASE ATPASE SUBUNIT"/>
    <property type="match status" value="1"/>
</dbReference>
<sequence length="699" mass="79073">MPWGAFRSSRARRTCERTDVGRWVPENPPSARGSSIISTVANASDQSELPISIDFYFCIGKIAVTSSALEKSVWWFLHYLRHYHHQPDLEGWEYDDAKTRYFDKKVKAITSLMLRRGWASEERAFAIEWLEDVASFREIRHDLVHSHWLYFGEDHSKYTLEARDWKFEDGPIELAALRARVAEGERILRRKNHVADLAIAYLCSPPSESPAIDRFEVSDLSSFVVIAGQNGSGKSCVFDAVRLLKSLYGGYAANEYHQWFGEFAINLQDRKALRRMFRDPSRPLEVRAQLELSSAELEYIRRNVTELAFPVAWQQVTGQPTDHWSFSRVSVATQIAALRPQIDAVVQEFATAVQNAAAVQELAVLIQPTGELLVERSVIAQLAFQTYAPESLGTIEYHSASRAYTRQDVGGINLDSRAFQDQRRQSSLYNWQAKYQNVKTELASSYIRDLIARESGVELGEESINETLSELFRTFFPDKRYDGVRPLDGGSLEFPVFFPGGGSHDIDELSSGEKEILYGYLRLRNATPRGSIILLDEPELHLNPGLLHGFADFYYRHLGVAQDNQLWLVTHSDTLLRQAVGNSNYRVFHMTTASTAGFEVNQANPIHLNDELDRAVFDLVGDLAAYRPTAKVVILEGEAEGGDGFDVHVVRRLFPDVAKRVNLVSGGSKVRVRGGLTPFRRSSRYESRPVVRGRGQGDW</sequence>
<dbReference type="SUPFAM" id="SSF52540">
    <property type="entry name" value="P-loop containing nucleoside triphosphate hydrolases"/>
    <property type="match status" value="1"/>
</dbReference>
<dbReference type="Pfam" id="PF13304">
    <property type="entry name" value="AAA_21"/>
    <property type="match status" value="1"/>
</dbReference>
<dbReference type="InterPro" id="IPR051396">
    <property type="entry name" value="Bact_Antivir_Def_Nuclease"/>
</dbReference>